<dbReference type="PROSITE" id="PS51077">
    <property type="entry name" value="HTH_ICLR"/>
    <property type="match status" value="1"/>
</dbReference>
<comment type="caution">
    <text evidence="6">The sequence shown here is derived from an EMBL/GenBank/DDBJ whole genome shotgun (WGS) entry which is preliminary data.</text>
</comment>
<dbReference type="InterPro" id="IPR005471">
    <property type="entry name" value="Tscrpt_reg_IclR_N"/>
</dbReference>
<dbReference type="InterPro" id="IPR029016">
    <property type="entry name" value="GAF-like_dom_sf"/>
</dbReference>
<accession>A0ABU5C2J3</accession>
<dbReference type="InterPro" id="IPR036390">
    <property type="entry name" value="WH_DNA-bd_sf"/>
</dbReference>
<gene>
    <name evidence="6" type="ORF">RWE15_02625</name>
</gene>
<dbReference type="PROSITE" id="PS51078">
    <property type="entry name" value="ICLR_ED"/>
    <property type="match status" value="1"/>
</dbReference>
<dbReference type="Pfam" id="PF09339">
    <property type="entry name" value="HTH_IclR"/>
    <property type="match status" value="1"/>
</dbReference>
<reference evidence="6 7" key="1">
    <citation type="submission" date="2023-10" db="EMBL/GenBank/DDBJ databases">
        <title>Virgibacillus halophilus 5B73C genome.</title>
        <authorList>
            <person name="Miliotis G."/>
            <person name="Sengupta P."/>
            <person name="Hameed A."/>
            <person name="Chuvochina M."/>
            <person name="Mcdonagh F."/>
            <person name="Simpson A.C."/>
            <person name="Singh N.K."/>
            <person name="Rekha P.D."/>
            <person name="Raman K."/>
            <person name="Hugenholtz P."/>
            <person name="Venkateswaran K."/>
        </authorList>
    </citation>
    <scope>NUCLEOTIDE SEQUENCE [LARGE SCALE GENOMIC DNA]</scope>
    <source>
        <strain evidence="6 7">5B73C</strain>
    </source>
</reference>
<evidence type="ECO:0000256" key="2">
    <source>
        <dbReference type="ARBA" id="ARBA00023125"/>
    </source>
</evidence>
<dbReference type="Gene3D" id="1.10.10.10">
    <property type="entry name" value="Winged helix-like DNA-binding domain superfamily/Winged helix DNA-binding domain"/>
    <property type="match status" value="1"/>
</dbReference>
<organism evidence="6 7">
    <name type="scientific">Tigheibacillus halophilus</name>
    <dbReference type="NCBI Taxonomy" id="361280"/>
    <lineage>
        <taxon>Bacteria</taxon>
        <taxon>Bacillati</taxon>
        <taxon>Bacillota</taxon>
        <taxon>Bacilli</taxon>
        <taxon>Bacillales</taxon>
        <taxon>Bacillaceae</taxon>
        <taxon>Tigheibacillus</taxon>
    </lineage>
</organism>
<protein>
    <submittedName>
        <fullName evidence="6">Helix-turn-helix domain-containing protein</fullName>
    </submittedName>
</protein>
<evidence type="ECO:0000313" key="7">
    <source>
        <dbReference type="Proteomes" id="UP001281447"/>
    </source>
</evidence>
<feature type="domain" description="IclR-ED" evidence="5">
    <location>
        <begin position="62"/>
        <end position="151"/>
    </location>
</feature>
<evidence type="ECO:0000256" key="3">
    <source>
        <dbReference type="ARBA" id="ARBA00023163"/>
    </source>
</evidence>
<dbReference type="EMBL" id="JAWDIP010000003">
    <property type="protein sequence ID" value="MDY0393530.1"/>
    <property type="molecule type" value="Genomic_DNA"/>
</dbReference>
<evidence type="ECO:0000259" key="4">
    <source>
        <dbReference type="PROSITE" id="PS51077"/>
    </source>
</evidence>
<dbReference type="InterPro" id="IPR014757">
    <property type="entry name" value="Tscrpt_reg_IclR_C"/>
</dbReference>
<keyword evidence="3" id="KW-0804">Transcription</keyword>
<dbReference type="PANTHER" id="PTHR30136">
    <property type="entry name" value="HELIX-TURN-HELIX TRANSCRIPTIONAL REGULATOR, ICLR FAMILY"/>
    <property type="match status" value="1"/>
</dbReference>
<dbReference type="InterPro" id="IPR036388">
    <property type="entry name" value="WH-like_DNA-bd_sf"/>
</dbReference>
<dbReference type="InterPro" id="IPR050707">
    <property type="entry name" value="HTH_MetabolicPath_Reg"/>
</dbReference>
<evidence type="ECO:0000313" key="6">
    <source>
        <dbReference type="EMBL" id="MDY0393530.1"/>
    </source>
</evidence>
<keyword evidence="2" id="KW-0238">DNA-binding</keyword>
<dbReference type="SUPFAM" id="SSF55781">
    <property type="entry name" value="GAF domain-like"/>
    <property type="match status" value="1"/>
</dbReference>
<feature type="domain" description="HTH iclR-type" evidence="4">
    <location>
        <begin position="1"/>
        <end position="61"/>
    </location>
</feature>
<keyword evidence="7" id="KW-1185">Reference proteome</keyword>
<dbReference type="Proteomes" id="UP001281447">
    <property type="component" value="Unassembled WGS sequence"/>
</dbReference>
<proteinExistence type="predicted"/>
<dbReference type="PANTHER" id="PTHR30136:SF24">
    <property type="entry name" value="HTH-TYPE TRANSCRIPTIONAL REPRESSOR ALLR"/>
    <property type="match status" value="1"/>
</dbReference>
<keyword evidence="1" id="KW-0805">Transcription regulation</keyword>
<name>A0ABU5C2J3_9BACI</name>
<sequence>MSAIKTLEILEQFDFETRTLSVPELASMLQQPQSSVYRHLRLLKEKGYLIENSPGLYSLGYIFLKLAKIVKMDMDLPSLSQKAMKELTRITGETSILLVHSQFQAVCLAAVPSGHPIKVSSEQGNIVPIYGGASSKALLAYLGGGDSEGNL</sequence>
<dbReference type="Gene3D" id="3.30.450.40">
    <property type="match status" value="1"/>
</dbReference>
<evidence type="ECO:0000259" key="5">
    <source>
        <dbReference type="PROSITE" id="PS51078"/>
    </source>
</evidence>
<dbReference type="SMART" id="SM00346">
    <property type="entry name" value="HTH_ICLR"/>
    <property type="match status" value="1"/>
</dbReference>
<dbReference type="SUPFAM" id="SSF46785">
    <property type="entry name" value="Winged helix' DNA-binding domain"/>
    <property type="match status" value="1"/>
</dbReference>
<evidence type="ECO:0000256" key="1">
    <source>
        <dbReference type="ARBA" id="ARBA00023015"/>
    </source>
</evidence>
<dbReference type="Pfam" id="PF01614">
    <property type="entry name" value="IclR_C"/>
    <property type="match status" value="1"/>
</dbReference>